<protein>
    <submittedName>
        <fullName evidence="2">Uncharacterized protein</fullName>
    </submittedName>
</protein>
<name>A0A819BZ33_9BILA</name>
<dbReference type="AlphaFoldDB" id="A0A819BZ33"/>
<comment type="caution">
    <text evidence="2">The sequence shown here is derived from an EMBL/GenBank/DDBJ whole genome shotgun (WGS) entry which is preliminary data.</text>
</comment>
<dbReference type="Proteomes" id="UP000663874">
    <property type="component" value="Unassembled WGS sequence"/>
</dbReference>
<proteinExistence type="predicted"/>
<evidence type="ECO:0000256" key="1">
    <source>
        <dbReference type="SAM" id="MobiDB-lite"/>
    </source>
</evidence>
<evidence type="ECO:0000313" key="3">
    <source>
        <dbReference type="Proteomes" id="UP000663874"/>
    </source>
</evidence>
<reference evidence="2" key="1">
    <citation type="submission" date="2021-02" db="EMBL/GenBank/DDBJ databases">
        <authorList>
            <person name="Nowell W R."/>
        </authorList>
    </citation>
    <scope>NUCLEOTIDE SEQUENCE</scope>
</reference>
<accession>A0A819BZ33</accession>
<organism evidence="2 3">
    <name type="scientific">Rotaria sordida</name>
    <dbReference type="NCBI Taxonomy" id="392033"/>
    <lineage>
        <taxon>Eukaryota</taxon>
        <taxon>Metazoa</taxon>
        <taxon>Spiralia</taxon>
        <taxon>Gnathifera</taxon>
        <taxon>Rotifera</taxon>
        <taxon>Eurotatoria</taxon>
        <taxon>Bdelloidea</taxon>
        <taxon>Philodinida</taxon>
        <taxon>Philodinidae</taxon>
        <taxon>Rotaria</taxon>
    </lineage>
</organism>
<sequence length="369" mass="42640">MIVANVQHRRDSLPTINTSSRRRCSLQTSSLSDVRRSSIPGLTNNDLLMEIPPEFIVTGKILSIEKHTELFIGGRHLSRPPHPIRVQHGLCLVEVHDSSKQSSNENDSQSVIQIKIDLCPEFLRNEQKIIIRENSTIPLGSLSGNWIDLYRDQSSAPVNDVLIEINSADLIRDRTILVQKNYTSMINGEELNNEQKRRLNENPYTKLDRLNSNNLMEITLKLAPDLLSTGRSFIIRQELASPLAIELQQHQRRHSPHNSDQEQTKHDDTETTMSIKKFMTKRVWNPSLSSDERRLQFRVPCLNATMKTRPDQYRIKIDEHQHHLRIEVYLEPTYIRYREVMLPVSAQLDQLTCNFDDEMTSLNVSVPLQ</sequence>
<gene>
    <name evidence="2" type="ORF">FNK824_LOCUS15523</name>
</gene>
<dbReference type="EMBL" id="CAJOBE010002256">
    <property type="protein sequence ID" value="CAF3810229.1"/>
    <property type="molecule type" value="Genomic_DNA"/>
</dbReference>
<feature type="region of interest" description="Disordered" evidence="1">
    <location>
        <begin position="248"/>
        <end position="272"/>
    </location>
</feature>
<evidence type="ECO:0000313" key="2">
    <source>
        <dbReference type="EMBL" id="CAF3810229.1"/>
    </source>
</evidence>
<feature type="compositionally biased region" description="Basic and acidic residues" evidence="1">
    <location>
        <begin position="257"/>
        <end position="269"/>
    </location>
</feature>